<evidence type="ECO:0000313" key="5">
    <source>
        <dbReference type="Proteomes" id="UP000034107"/>
    </source>
</evidence>
<dbReference type="InterPro" id="IPR013078">
    <property type="entry name" value="His_Pase_superF_clade-1"/>
</dbReference>
<feature type="active site" description="Tele-phosphohistidine intermediate" evidence="2">
    <location>
        <position position="8"/>
    </location>
</feature>
<dbReference type="PIRSF" id="PIRSF000709">
    <property type="entry name" value="6PFK_2-Ptase"/>
    <property type="match status" value="1"/>
</dbReference>
<dbReference type="Gene3D" id="3.40.50.1240">
    <property type="entry name" value="Phosphoglycerate mutase-like"/>
    <property type="match status" value="1"/>
</dbReference>
<dbReference type="SUPFAM" id="SSF53254">
    <property type="entry name" value="Phosphoglycerate mutase-like"/>
    <property type="match status" value="1"/>
</dbReference>
<protein>
    <submittedName>
        <fullName evidence="4">Phosphoglycerate mutase</fullName>
    </submittedName>
</protein>
<reference evidence="4 5" key="1">
    <citation type="journal article" date="2015" name="Nature">
        <title>rRNA introns, odd ribosomes, and small enigmatic genomes across a large radiation of phyla.</title>
        <authorList>
            <person name="Brown C.T."/>
            <person name="Hug L.A."/>
            <person name="Thomas B.C."/>
            <person name="Sharon I."/>
            <person name="Castelle C.J."/>
            <person name="Singh A."/>
            <person name="Wilkins M.J."/>
            <person name="Williams K.H."/>
            <person name="Banfield J.F."/>
        </authorList>
    </citation>
    <scope>NUCLEOTIDE SEQUENCE [LARGE SCALE GENOMIC DNA]</scope>
</reference>
<comment type="caution">
    <text evidence="4">The sequence shown here is derived from an EMBL/GenBank/DDBJ whole genome shotgun (WGS) entry which is preliminary data.</text>
</comment>
<sequence>MRLIITRHGETEENKAGIMQGHLPGKLSAEGIRQAQKVAERLKSEKIDFIFSSDLARAADTAVEISLYHPEAKLELTQELRERNLGEFTGKNISEAVLHQKGSTAVFAEIKTGETEQDLYKRATIYLEKTLELHPDHTVLLVGHSGINKALIAVITRRTHDYMKTMETQHNTNVSIFEIDENKNHKIHLLNDIEHLK</sequence>
<dbReference type="PANTHER" id="PTHR46517">
    <property type="entry name" value="FRUCTOSE-2,6-BISPHOSPHATASE TIGAR"/>
    <property type="match status" value="1"/>
</dbReference>
<evidence type="ECO:0000256" key="2">
    <source>
        <dbReference type="PIRSR" id="PIRSR613078-1"/>
    </source>
</evidence>
<keyword evidence="1" id="KW-0378">Hydrolase</keyword>
<dbReference type="Pfam" id="PF00300">
    <property type="entry name" value="His_Phos_1"/>
    <property type="match status" value="1"/>
</dbReference>
<dbReference type="InterPro" id="IPR051695">
    <property type="entry name" value="Phosphoglycerate_Mutase"/>
</dbReference>
<dbReference type="Proteomes" id="UP000034107">
    <property type="component" value="Unassembled WGS sequence"/>
</dbReference>
<dbReference type="SMART" id="SM00855">
    <property type="entry name" value="PGAM"/>
    <property type="match status" value="1"/>
</dbReference>
<accession>A0A0G1NPT8</accession>
<feature type="binding site" evidence="3">
    <location>
        <begin position="7"/>
        <end position="14"/>
    </location>
    <ligand>
        <name>substrate</name>
    </ligand>
</feature>
<gene>
    <name evidence="4" type="ORF">UX31_C0002G0019</name>
</gene>
<dbReference type="GO" id="GO:0045820">
    <property type="term" value="P:negative regulation of glycolytic process"/>
    <property type="evidence" value="ECO:0007669"/>
    <property type="project" value="TreeGrafter"/>
</dbReference>
<dbReference type="GO" id="GO:0043456">
    <property type="term" value="P:regulation of pentose-phosphate shunt"/>
    <property type="evidence" value="ECO:0007669"/>
    <property type="project" value="TreeGrafter"/>
</dbReference>
<feature type="binding site" evidence="3">
    <location>
        <position position="57"/>
    </location>
    <ligand>
        <name>substrate</name>
    </ligand>
</feature>
<name>A0A0G1NPT8_9BACT</name>
<dbReference type="InterPro" id="IPR029033">
    <property type="entry name" value="His_PPase_superfam"/>
</dbReference>
<dbReference type="AlphaFoldDB" id="A0A0G1NPT8"/>
<feature type="active site" description="Proton donor/acceptor" evidence="2">
    <location>
        <position position="82"/>
    </location>
</feature>
<dbReference type="PANTHER" id="PTHR46517:SF1">
    <property type="entry name" value="FRUCTOSE-2,6-BISPHOSPHATASE TIGAR"/>
    <property type="match status" value="1"/>
</dbReference>
<organism evidence="4 5">
    <name type="scientific">Candidatus Nomurabacteria bacterium GW2011_GWA1_46_11</name>
    <dbReference type="NCBI Taxonomy" id="1618732"/>
    <lineage>
        <taxon>Bacteria</taxon>
        <taxon>Candidatus Nomuraibacteriota</taxon>
    </lineage>
</organism>
<evidence type="ECO:0000256" key="1">
    <source>
        <dbReference type="ARBA" id="ARBA00022801"/>
    </source>
</evidence>
<dbReference type="GO" id="GO:0004331">
    <property type="term" value="F:fructose-2,6-bisphosphate 2-phosphatase activity"/>
    <property type="evidence" value="ECO:0007669"/>
    <property type="project" value="TreeGrafter"/>
</dbReference>
<dbReference type="GO" id="GO:0005829">
    <property type="term" value="C:cytosol"/>
    <property type="evidence" value="ECO:0007669"/>
    <property type="project" value="TreeGrafter"/>
</dbReference>
<dbReference type="PROSITE" id="PS00175">
    <property type="entry name" value="PG_MUTASE"/>
    <property type="match status" value="1"/>
</dbReference>
<evidence type="ECO:0000313" key="4">
    <source>
        <dbReference type="EMBL" id="KKU22446.1"/>
    </source>
</evidence>
<dbReference type="CDD" id="cd07067">
    <property type="entry name" value="HP_PGM_like"/>
    <property type="match status" value="1"/>
</dbReference>
<dbReference type="InterPro" id="IPR001345">
    <property type="entry name" value="PG/BPGM_mutase_AS"/>
</dbReference>
<evidence type="ECO:0000256" key="3">
    <source>
        <dbReference type="PIRSR" id="PIRSR613078-2"/>
    </source>
</evidence>
<proteinExistence type="predicted"/>
<dbReference type="EMBL" id="LCLS01000002">
    <property type="protein sequence ID" value="KKU22446.1"/>
    <property type="molecule type" value="Genomic_DNA"/>
</dbReference>